<name>A0ACB7PIW6_9PEZI</name>
<reference evidence="1 2" key="1">
    <citation type="journal article" date="2021" name="Nat. Commun.">
        <title>Genetic determinants of endophytism in the Arabidopsis root mycobiome.</title>
        <authorList>
            <person name="Mesny F."/>
            <person name="Miyauchi S."/>
            <person name="Thiergart T."/>
            <person name="Pickel B."/>
            <person name="Atanasova L."/>
            <person name="Karlsson M."/>
            <person name="Huettel B."/>
            <person name="Barry K.W."/>
            <person name="Haridas S."/>
            <person name="Chen C."/>
            <person name="Bauer D."/>
            <person name="Andreopoulos W."/>
            <person name="Pangilinan J."/>
            <person name="LaButti K."/>
            <person name="Riley R."/>
            <person name="Lipzen A."/>
            <person name="Clum A."/>
            <person name="Drula E."/>
            <person name="Henrissat B."/>
            <person name="Kohler A."/>
            <person name="Grigoriev I.V."/>
            <person name="Martin F.M."/>
            <person name="Hacquard S."/>
        </authorList>
    </citation>
    <scope>NUCLEOTIDE SEQUENCE [LARGE SCALE GENOMIC DNA]</scope>
    <source>
        <strain evidence="1 2">MPI-SDFR-AT-0079</strain>
    </source>
</reference>
<gene>
    <name evidence="1" type="ORF">F5144DRAFT_562295</name>
</gene>
<evidence type="ECO:0000313" key="2">
    <source>
        <dbReference type="Proteomes" id="UP000724584"/>
    </source>
</evidence>
<comment type="caution">
    <text evidence="1">The sequence shown here is derived from an EMBL/GenBank/DDBJ whole genome shotgun (WGS) entry which is preliminary data.</text>
</comment>
<evidence type="ECO:0000313" key="1">
    <source>
        <dbReference type="EMBL" id="KAH6641013.1"/>
    </source>
</evidence>
<dbReference type="EMBL" id="JAGIZQ010000002">
    <property type="protein sequence ID" value="KAH6641013.1"/>
    <property type="molecule type" value="Genomic_DNA"/>
</dbReference>
<keyword evidence="2" id="KW-1185">Reference proteome</keyword>
<accession>A0ACB7PIW6</accession>
<sequence length="1142" mass="126289">MADPLSVAGLAAGVVSLGIQVSQGITTYIDALNCRDQDIISVRQRNDSLRKTLRVVETSRSQLEGDHQVATAAIRECLASCNTELNLLENLVVDLTTCDRFTAGFIENAKNKGKRLLYPFSRSKLEQLETRLRNANTALQLALQSLGLSVSHLNTEKLITLEATSYVLSTNFRHVQSEVSAMALPLHDIHGSMSGLEARLDKMEQLLRQVLIQNPAANGTLQEITPEMATGRLLAKPGVLKDISDAAATLMKPSGIGTTMNHHHATRFSNAVSTYTGGSLSCLCRHRRRVRTKTAVWGSLVLSSEAATEQHLPGCPATQVVIGTDRSHKVGLAYTGLRNILNSAIQLSFQISWGAGAWSLSPNFTYYPSVDAETAPVFRILFLLYNSRSSGSLRELAWEQLTVSAVSVILKMFRAHKASPRAVDAKNRSLVYHLVACMTMASDRLVRQFSSHDRPKALFDLLKCLLDNKAPANQYDLHGYTPLSRLFAPAAYGSVTEPLFADATTLILGSNTEDNLACLWTPYPAVYSMVLNRAGRQVGAEGNAVLILHFLASSTGIAEAYGCGPMSLAILSNNPGQVEQLLRNHPATLNERNLFGHTPLHLAADKPSCLQLLVKAADSRLLNQTDESGGLEMSRMTPLETAIHLSGIHCRQRMSGEMCQEHECRCNDCVVILLEADCALPVSNRLQYLMNRASQRCKIQYIRGMKDRRDRLKQLALDNLPTTELQRLGLVSTSVLNSAASRVIQLLKDRGVHIPEALALSTNEPSSVYQVLTSPGDSELFFDTGFHDTGSWCNSNTMELEDISNIGQDLSHLHWLATHGGISLRHLQSSATQKEISVTNYIFWRIGYDVSIIFNRIRFGTLFQAAGFTNTTKSPSLDDCIAWVHEVNAAVLPAELADSCRCKCSPGGCTPLTSLLKGIPGLKGCVFGGQRRVSPTKRNIAEEADSPENDSATEDTDSPEGSVAGDTESSEDVSLWMVGSLSSVARYFTEYLENFGRYLDVRHHTAALRYLTFTALDIPHSCCSGSIYYWEWIQVEEEYVYELRLLDELLVEFEEQIMAILQGPIPGVDGVVRFWKETWVRRMRDVLYRLQGDDLTEDEKRGAEEIGVVWDRPRPLEEKGNPYDSATLEHWMYELEKIEAEC</sequence>
<dbReference type="Proteomes" id="UP000724584">
    <property type="component" value="Unassembled WGS sequence"/>
</dbReference>
<organism evidence="1 2">
    <name type="scientific">Chaetomium tenue</name>
    <dbReference type="NCBI Taxonomy" id="1854479"/>
    <lineage>
        <taxon>Eukaryota</taxon>
        <taxon>Fungi</taxon>
        <taxon>Dikarya</taxon>
        <taxon>Ascomycota</taxon>
        <taxon>Pezizomycotina</taxon>
        <taxon>Sordariomycetes</taxon>
        <taxon>Sordariomycetidae</taxon>
        <taxon>Sordariales</taxon>
        <taxon>Chaetomiaceae</taxon>
        <taxon>Chaetomium</taxon>
    </lineage>
</organism>
<protein>
    <submittedName>
        <fullName evidence="1">Uncharacterized protein</fullName>
    </submittedName>
</protein>
<proteinExistence type="predicted"/>